<dbReference type="Gene3D" id="1.10.10.60">
    <property type="entry name" value="Homeodomain-like"/>
    <property type="match status" value="2"/>
</dbReference>
<comment type="subcellular location">
    <subcellularLocation>
        <location evidence="1">Cytoplasm</location>
    </subcellularLocation>
</comment>
<evidence type="ECO:0008006" key="12">
    <source>
        <dbReference type="Google" id="ProtNLM"/>
    </source>
</evidence>
<dbReference type="PRINTS" id="PR00032">
    <property type="entry name" value="HTHARAC"/>
</dbReference>
<dbReference type="GO" id="GO:0043565">
    <property type="term" value="F:sequence-specific DNA binding"/>
    <property type="evidence" value="ECO:0007669"/>
    <property type="project" value="InterPro"/>
</dbReference>
<dbReference type="InterPro" id="IPR018062">
    <property type="entry name" value="HTH_AraC-typ_CS"/>
</dbReference>
<dbReference type="InterPro" id="IPR051552">
    <property type="entry name" value="HptR"/>
</dbReference>
<accession>A0A1B2DDM1</accession>
<evidence type="ECO:0000256" key="5">
    <source>
        <dbReference type="ARBA" id="ARBA00023015"/>
    </source>
</evidence>
<dbReference type="PROSITE" id="PS01124">
    <property type="entry name" value="HTH_ARAC_FAMILY_2"/>
    <property type="match status" value="1"/>
</dbReference>
<dbReference type="AlphaFoldDB" id="A0A1B2DDM1"/>
<evidence type="ECO:0000256" key="8">
    <source>
        <dbReference type="PROSITE-ProRule" id="PRU00169"/>
    </source>
</evidence>
<evidence type="ECO:0000313" key="11">
    <source>
        <dbReference type="EMBL" id="ANY65812.1"/>
    </source>
</evidence>
<dbReference type="RefSeq" id="WP_172455389.1">
    <property type="nucleotide sequence ID" value="NZ_CP016808.1"/>
</dbReference>
<keyword evidence="5" id="KW-0805">Transcription regulation</keyword>
<evidence type="ECO:0000256" key="4">
    <source>
        <dbReference type="ARBA" id="ARBA00023012"/>
    </source>
</evidence>
<dbReference type="SUPFAM" id="SSF46689">
    <property type="entry name" value="Homeodomain-like"/>
    <property type="match status" value="2"/>
</dbReference>
<feature type="domain" description="Response regulatory" evidence="10">
    <location>
        <begin position="3"/>
        <end position="119"/>
    </location>
</feature>
<name>A0A1B2DDM1_9BACL</name>
<protein>
    <recommendedName>
        <fullName evidence="12">DNA-binding response regulator</fullName>
    </recommendedName>
</protein>
<dbReference type="PANTHER" id="PTHR42713">
    <property type="entry name" value="HISTIDINE KINASE-RELATED"/>
    <property type="match status" value="1"/>
</dbReference>
<gene>
    <name evidence="11" type="ORF">BBD42_04525</name>
</gene>
<sequence length="256" mass="28733">MLKTLIVEDEPRMREGLKRIIFWEKYGFNVCGDAENGRQALELIEREQPALVITDIRLPGITGLELMKDVTGRMDTCFIVISGYDEFEYVKTALICGAVDYILKPVEEEQLIGALLRVKKRLLKALPSTSSSAGGASEPEIGIEMGMGMSSDDPIAFVKEYVASHYQEQVTMKEIAGKTYLHPFYLGQLFRKSTGIYFNDYVHQIRVDKAQLLLATTSSKIADIAAGVGYPDPDYFVQQFKKITGCTPSHFRKNQL</sequence>
<reference evidence="11" key="1">
    <citation type="submission" date="2016-08" db="EMBL/GenBank/DDBJ databases">
        <title>Complete Genome Seqeunce of Paenibacillus sp. BIHB 4019 from tea rhizoplane.</title>
        <authorList>
            <person name="Thakur R."/>
            <person name="Swarnkar M.K."/>
            <person name="Gulati A."/>
        </authorList>
    </citation>
    <scope>NUCLEOTIDE SEQUENCE [LARGE SCALE GENOMIC DNA]</scope>
    <source>
        <strain evidence="11">BIHB4019</strain>
    </source>
</reference>
<keyword evidence="7" id="KW-0804">Transcription</keyword>
<evidence type="ECO:0000259" key="9">
    <source>
        <dbReference type="PROSITE" id="PS01124"/>
    </source>
</evidence>
<dbReference type="InterPro" id="IPR020449">
    <property type="entry name" value="Tscrpt_reg_AraC-type_HTH"/>
</dbReference>
<proteinExistence type="predicted"/>
<dbReference type="GO" id="GO:0003700">
    <property type="term" value="F:DNA-binding transcription factor activity"/>
    <property type="evidence" value="ECO:0007669"/>
    <property type="project" value="InterPro"/>
</dbReference>
<dbReference type="SUPFAM" id="SSF52172">
    <property type="entry name" value="CheY-like"/>
    <property type="match status" value="1"/>
</dbReference>
<feature type="modified residue" description="4-aspartylphosphate" evidence="8">
    <location>
        <position position="55"/>
    </location>
</feature>
<dbReference type="GO" id="GO:0005737">
    <property type="term" value="C:cytoplasm"/>
    <property type="evidence" value="ECO:0007669"/>
    <property type="project" value="UniProtKB-SubCell"/>
</dbReference>
<dbReference type="SMART" id="SM00342">
    <property type="entry name" value="HTH_ARAC"/>
    <property type="match status" value="1"/>
</dbReference>
<keyword evidence="4" id="KW-0902">Two-component regulatory system</keyword>
<evidence type="ECO:0000256" key="1">
    <source>
        <dbReference type="ARBA" id="ARBA00004496"/>
    </source>
</evidence>
<dbReference type="Pfam" id="PF12833">
    <property type="entry name" value="HTH_18"/>
    <property type="match status" value="1"/>
</dbReference>
<evidence type="ECO:0000256" key="3">
    <source>
        <dbReference type="ARBA" id="ARBA00022553"/>
    </source>
</evidence>
<dbReference type="SMART" id="SM00448">
    <property type="entry name" value="REC"/>
    <property type="match status" value="1"/>
</dbReference>
<dbReference type="InterPro" id="IPR009057">
    <property type="entry name" value="Homeodomain-like_sf"/>
</dbReference>
<dbReference type="Pfam" id="PF00072">
    <property type="entry name" value="Response_reg"/>
    <property type="match status" value="1"/>
</dbReference>
<dbReference type="GO" id="GO:0000160">
    <property type="term" value="P:phosphorelay signal transduction system"/>
    <property type="evidence" value="ECO:0007669"/>
    <property type="project" value="UniProtKB-KW"/>
</dbReference>
<feature type="domain" description="HTH araC/xylS-type" evidence="9">
    <location>
        <begin position="156"/>
        <end position="254"/>
    </location>
</feature>
<dbReference type="CDD" id="cd17536">
    <property type="entry name" value="REC_YesN-like"/>
    <property type="match status" value="1"/>
</dbReference>
<evidence type="ECO:0000259" key="10">
    <source>
        <dbReference type="PROSITE" id="PS50110"/>
    </source>
</evidence>
<dbReference type="PROSITE" id="PS00041">
    <property type="entry name" value="HTH_ARAC_FAMILY_1"/>
    <property type="match status" value="1"/>
</dbReference>
<organism evidence="11">
    <name type="scientific">Paenibacillus sp. BIHB 4019</name>
    <dbReference type="NCBI Taxonomy" id="1870819"/>
    <lineage>
        <taxon>Bacteria</taxon>
        <taxon>Bacillati</taxon>
        <taxon>Bacillota</taxon>
        <taxon>Bacilli</taxon>
        <taxon>Bacillales</taxon>
        <taxon>Paenibacillaceae</taxon>
        <taxon>Paenibacillus</taxon>
    </lineage>
</organism>
<dbReference type="PROSITE" id="PS50110">
    <property type="entry name" value="RESPONSE_REGULATORY"/>
    <property type="match status" value="1"/>
</dbReference>
<evidence type="ECO:0000256" key="6">
    <source>
        <dbReference type="ARBA" id="ARBA00023125"/>
    </source>
</evidence>
<dbReference type="EMBL" id="CP016808">
    <property type="protein sequence ID" value="ANY65812.1"/>
    <property type="molecule type" value="Genomic_DNA"/>
</dbReference>
<dbReference type="InterPro" id="IPR001789">
    <property type="entry name" value="Sig_transdc_resp-reg_receiver"/>
</dbReference>
<keyword evidence="6" id="KW-0238">DNA-binding</keyword>
<keyword evidence="3 8" id="KW-0597">Phosphoprotein</keyword>
<dbReference type="PANTHER" id="PTHR42713:SF3">
    <property type="entry name" value="TRANSCRIPTIONAL REGULATORY PROTEIN HPTR"/>
    <property type="match status" value="1"/>
</dbReference>
<keyword evidence="2" id="KW-0963">Cytoplasm</keyword>
<dbReference type="InterPro" id="IPR018060">
    <property type="entry name" value="HTH_AraC"/>
</dbReference>
<dbReference type="InterPro" id="IPR011006">
    <property type="entry name" value="CheY-like_superfamily"/>
</dbReference>
<dbReference type="Gene3D" id="3.40.50.2300">
    <property type="match status" value="1"/>
</dbReference>
<evidence type="ECO:0000256" key="7">
    <source>
        <dbReference type="ARBA" id="ARBA00023163"/>
    </source>
</evidence>
<evidence type="ECO:0000256" key="2">
    <source>
        <dbReference type="ARBA" id="ARBA00022490"/>
    </source>
</evidence>